<sequence>MTSVVVDLNPSAVKNVSRELYALERAPLDDIQIIINETNIADVQAWIRGPDGTPYENGYFKVKLLLTKEFPQVAPKGLFVTKMFHPNVASNGEICVNTLKKDWKSDLGIGHILLTIKCLLIAPNPDSALNEEAGKMLLEAYEDYAKRARLHTSIHAQSGKSEYWRLTESRKTQKPTLPQIESSSVKPADKPEGKATAETPSDAKVQTSSKPGSNVLTACAINNVAQKRSAADANLEAKPSSKAQKISPTNTAKVDKKKRNLKRL</sequence>
<evidence type="ECO:0000256" key="7">
    <source>
        <dbReference type="RuleBase" id="RU362109"/>
    </source>
</evidence>
<dbReference type="Pfam" id="PF00179">
    <property type="entry name" value="UQ_con"/>
    <property type="match status" value="1"/>
</dbReference>
<evidence type="ECO:0000256" key="8">
    <source>
        <dbReference type="SAM" id="MobiDB-lite"/>
    </source>
</evidence>
<keyword evidence="11" id="KW-1185">Reference proteome</keyword>
<dbReference type="GeneID" id="75918397"/>
<gene>
    <name evidence="10" type="ORF">K450DRAFT_272652</name>
</gene>
<dbReference type="Proteomes" id="UP001206595">
    <property type="component" value="Unassembled WGS sequence"/>
</dbReference>
<dbReference type="SUPFAM" id="SSF54495">
    <property type="entry name" value="UBC-like"/>
    <property type="match status" value="1"/>
</dbReference>
<dbReference type="PANTHER" id="PTHR24067">
    <property type="entry name" value="UBIQUITIN-CONJUGATING ENZYME E2"/>
    <property type="match status" value="1"/>
</dbReference>
<dbReference type="SMART" id="SM00212">
    <property type="entry name" value="UBCc"/>
    <property type="match status" value="1"/>
</dbReference>
<keyword evidence="5 7" id="KW-0067">ATP-binding</keyword>
<keyword evidence="2" id="KW-0808">Transferase</keyword>
<evidence type="ECO:0000256" key="6">
    <source>
        <dbReference type="PROSITE-ProRule" id="PRU10133"/>
    </source>
</evidence>
<dbReference type="EC" id="2.3.2.23" evidence="1"/>
<dbReference type="CDD" id="cd23804">
    <property type="entry name" value="UBCc_UBE2S"/>
    <property type="match status" value="1"/>
</dbReference>
<evidence type="ECO:0000256" key="3">
    <source>
        <dbReference type="ARBA" id="ARBA00022741"/>
    </source>
</evidence>
<dbReference type="InterPro" id="IPR000608">
    <property type="entry name" value="UBC"/>
</dbReference>
<feature type="compositionally biased region" description="Basic residues" evidence="8">
    <location>
        <begin position="255"/>
        <end position="264"/>
    </location>
</feature>
<dbReference type="GO" id="GO:0061631">
    <property type="term" value="F:ubiquitin conjugating enzyme activity"/>
    <property type="evidence" value="ECO:0007669"/>
    <property type="project" value="UniProtKB-EC"/>
</dbReference>
<dbReference type="InterPro" id="IPR050113">
    <property type="entry name" value="Ub_conjugating_enzyme"/>
</dbReference>
<comment type="caution">
    <text evidence="10">The sequence shown here is derived from an EMBL/GenBank/DDBJ whole genome shotgun (WGS) entry which is preliminary data.</text>
</comment>
<dbReference type="FunFam" id="3.10.110.10:FF:000031">
    <property type="entry name" value="Ubiquitin-conjugating enzyme E2 22"/>
    <property type="match status" value="1"/>
</dbReference>
<evidence type="ECO:0000256" key="1">
    <source>
        <dbReference type="ARBA" id="ARBA00012486"/>
    </source>
</evidence>
<dbReference type="InterPro" id="IPR016135">
    <property type="entry name" value="UBQ-conjugating_enzyme/RWD"/>
</dbReference>
<evidence type="ECO:0000256" key="4">
    <source>
        <dbReference type="ARBA" id="ARBA00022786"/>
    </source>
</evidence>
<reference evidence="10" key="2">
    <citation type="journal article" date="2022" name="Proc. Natl. Acad. Sci. U.S.A.">
        <title>Diploid-dominant life cycles characterize the early evolution of Fungi.</title>
        <authorList>
            <person name="Amses K.R."/>
            <person name="Simmons D.R."/>
            <person name="Longcore J.E."/>
            <person name="Mondo S.J."/>
            <person name="Seto K."/>
            <person name="Jeronimo G.H."/>
            <person name="Bonds A.E."/>
            <person name="Quandt C.A."/>
            <person name="Davis W.J."/>
            <person name="Chang Y."/>
            <person name="Federici B.A."/>
            <person name="Kuo A."/>
            <person name="LaButti K."/>
            <person name="Pangilinan J."/>
            <person name="Andreopoulos W."/>
            <person name="Tritt A."/>
            <person name="Riley R."/>
            <person name="Hundley H."/>
            <person name="Johnson J."/>
            <person name="Lipzen A."/>
            <person name="Barry K."/>
            <person name="Lang B.F."/>
            <person name="Cuomo C.A."/>
            <person name="Buchler N.E."/>
            <person name="Grigoriev I.V."/>
            <person name="Spatafora J.W."/>
            <person name="Stajich J.E."/>
            <person name="James T.Y."/>
        </authorList>
    </citation>
    <scope>NUCLEOTIDE SEQUENCE</scope>
    <source>
        <strain evidence="10">AG</strain>
    </source>
</reference>
<dbReference type="RefSeq" id="XP_051443818.1">
    <property type="nucleotide sequence ID" value="XM_051593055.1"/>
</dbReference>
<evidence type="ECO:0000256" key="2">
    <source>
        <dbReference type="ARBA" id="ARBA00022679"/>
    </source>
</evidence>
<feature type="region of interest" description="Disordered" evidence="8">
    <location>
        <begin position="168"/>
        <end position="264"/>
    </location>
</feature>
<dbReference type="AlphaFoldDB" id="A0AAD5E8G4"/>
<protein>
    <recommendedName>
        <fullName evidence="1">E2 ubiquitin-conjugating enzyme</fullName>
        <ecNumber evidence="1">2.3.2.23</ecNumber>
    </recommendedName>
</protein>
<feature type="active site" description="Glycyl thioester intermediate" evidence="6">
    <location>
        <position position="95"/>
    </location>
</feature>
<accession>A0AAD5E8G4</accession>
<keyword evidence="4 7" id="KW-0833">Ubl conjugation pathway</keyword>
<organism evidence="10 11">
    <name type="scientific">Umbelopsis ramanniana AG</name>
    <dbReference type="NCBI Taxonomy" id="1314678"/>
    <lineage>
        <taxon>Eukaryota</taxon>
        <taxon>Fungi</taxon>
        <taxon>Fungi incertae sedis</taxon>
        <taxon>Mucoromycota</taxon>
        <taxon>Mucoromycotina</taxon>
        <taxon>Umbelopsidomycetes</taxon>
        <taxon>Umbelopsidales</taxon>
        <taxon>Umbelopsidaceae</taxon>
        <taxon>Umbelopsis</taxon>
    </lineage>
</organism>
<dbReference type="GO" id="GO:0005524">
    <property type="term" value="F:ATP binding"/>
    <property type="evidence" value="ECO:0007669"/>
    <property type="project" value="UniProtKB-UniRule"/>
</dbReference>
<evidence type="ECO:0000259" key="9">
    <source>
        <dbReference type="PROSITE" id="PS50127"/>
    </source>
</evidence>
<feature type="domain" description="UBC core" evidence="9">
    <location>
        <begin position="11"/>
        <end position="157"/>
    </location>
</feature>
<reference evidence="10" key="1">
    <citation type="submission" date="2021-06" db="EMBL/GenBank/DDBJ databases">
        <authorList>
            <consortium name="DOE Joint Genome Institute"/>
            <person name="Mondo S.J."/>
            <person name="Amses K.R."/>
            <person name="Simmons D.R."/>
            <person name="Longcore J.E."/>
            <person name="Seto K."/>
            <person name="Alves G.H."/>
            <person name="Bonds A.E."/>
            <person name="Quandt C.A."/>
            <person name="Davis W.J."/>
            <person name="Chang Y."/>
            <person name="Letcher P.M."/>
            <person name="Powell M.J."/>
            <person name="Kuo A."/>
            <person name="Labutti K."/>
            <person name="Pangilinan J."/>
            <person name="Andreopoulos W."/>
            <person name="Tritt A."/>
            <person name="Riley R."/>
            <person name="Hundley H."/>
            <person name="Johnson J."/>
            <person name="Lipzen A."/>
            <person name="Barry K."/>
            <person name="Berbee M.L."/>
            <person name="Buchler N.E."/>
            <person name="Grigoriev I.V."/>
            <person name="Spatafora J.W."/>
            <person name="Stajich J.E."/>
            <person name="James T.Y."/>
        </authorList>
    </citation>
    <scope>NUCLEOTIDE SEQUENCE</scope>
    <source>
        <strain evidence="10">AG</strain>
    </source>
</reference>
<feature type="compositionally biased region" description="Polar residues" evidence="8">
    <location>
        <begin position="174"/>
        <end position="185"/>
    </location>
</feature>
<evidence type="ECO:0000313" key="11">
    <source>
        <dbReference type="Proteomes" id="UP001206595"/>
    </source>
</evidence>
<dbReference type="Gene3D" id="3.10.110.10">
    <property type="entry name" value="Ubiquitin Conjugating Enzyme"/>
    <property type="match status" value="1"/>
</dbReference>
<feature type="compositionally biased region" description="Polar residues" evidence="8">
    <location>
        <begin position="204"/>
        <end position="216"/>
    </location>
</feature>
<feature type="compositionally biased region" description="Polar residues" evidence="8">
    <location>
        <begin position="241"/>
        <end position="252"/>
    </location>
</feature>
<dbReference type="PROSITE" id="PS00183">
    <property type="entry name" value="UBC_1"/>
    <property type="match status" value="1"/>
</dbReference>
<name>A0AAD5E8G4_UMBRA</name>
<dbReference type="EMBL" id="MU620926">
    <property type="protein sequence ID" value="KAI8578814.1"/>
    <property type="molecule type" value="Genomic_DNA"/>
</dbReference>
<evidence type="ECO:0000313" key="10">
    <source>
        <dbReference type="EMBL" id="KAI8578814.1"/>
    </source>
</evidence>
<evidence type="ECO:0000256" key="5">
    <source>
        <dbReference type="ARBA" id="ARBA00022840"/>
    </source>
</evidence>
<dbReference type="InterPro" id="IPR023313">
    <property type="entry name" value="UBQ-conjugating_AS"/>
</dbReference>
<dbReference type="PROSITE" id="PS50127">
    <property type="entry name" value="UBC_2"/>
    <property type="match status" value="1"/>
</dbReference>
<proteinExistence type="inferred from homology"/>
<comment type="similarity">
    <text evidence="7">Belongs to the ubiquitin-conjugating enzyme family.</text>
</comment>
<keyword evidence="3 7" id="KW-0547">Nucleotide-binding</keyword>